<dbReference type="Pfam" id="PF01266">
    <property type="entry name" value="DAO"/>
    <property type="match status" value="1"/>
</dbReference>
<evidence type="ECO:0000313" key="8">
    <source>
        <dbReference type="EMBL" id="KAF9750990.1"/>
    </source>
</evidence>
<evidence type="ECO:0000256" key="6">
    <source>
        <dbReference type="SAM" id="SignalP"/>
    </source>
</evidence>
<dbReference type="InterPro" id="IPR006076">
    <property type="entry name" value="FAD-dep_OxRdtase"/>
</dbReference>
<dbReference type="EMBL" id="JADCTT010000006">
    <property type="protein sequence ID" value="KAF9750990.1"/>
    <property type="molecule type" value="Genomic_DNA"/>
</dbReference>
<dbReference type="InterPro" id="IPR045170">
    <property type="entry name" value="MTOX"/>
</dbReference>
<dbReference type="InterPro" id="IPR036188">
    <property type="entry name" value="FAD/NAD-bd_sf"/>
</dbReference>
<keyword evidence="6" id="KW-0732">Signal</keyword>
<evidence type="ECO:0000256" key="2">
    <source>
        <dbReference type="ARBA" id="ARBA00010989"/>
    </source>
</evidence>
<evidence type="ECO:0000256" key="4">
    <source>
        <dbReference type="ARBA" id="ARBA00022827"/>
    </source>
</evidence>
<evidence type="ECO:0000256" key="3">
    <source>
        <dbReference type="ARBA" id="ARBA00022630"/>
    </source>
</evidence>
<evidence type="ECO:0000256" key="5">
    <source>
        <dbReference type="ARBA" id="ARBA00023002"/>
    </source>
</evidence>
<organism evidence="8 9">
    <name type="scientific">Bionectria ochroleuca</name>
    <name type="common">Gliocladium roseum</name>
    <dbReference type="NCBI Taxonomy" id="29856"/>
    <lineage>
        <taxon>Eukaryota</taxon>
        <taxon>Fungi</taxon>
        <taxon>Dikarya</taxon>
        <taxon>Ascomycota</taxon>
        <taxon>Pezizomycotina</taxon>
        <taxon>Sordariomycetes</taxon>
        <taxon>Hypocreomycetidae</taxon>
        <taxon>Hypocreales</taxon>
        <taxon>Bionectriaceae</taxon>
        <taxon>Clonostachys</taxon>
    </lineage>
</organism>
<evidence type="ECO:0000256" key="1">
    <source>
        <dbReference type="ARBA" id="ARBA00001974"/>
    </source>
</evidence>
<feature type="domain" description="FAD dependent oxidoreductase" evidence="7">
    <location>
        <begin position="6"/>
        <end position="383"/>
    </location>
</feature>
<dbReference type="Proteomes" id="UP000616885">
    <property type="component" value="Unassembled WGS sequence"/>
</dbReference>
<accession>A0A8H7N8H3</accession>
<feature type="chain" id="PRO_5034369804" description="FAD dependent oxidoreductase domain-containing protein" evidence="6">
    <location>
        <begin position="20"/>
        <end position="426"/>
    </location>
</feature>
<comment type="caution">
    <text evidence="8">The sequence shown here is derived from an EMBL/GenBank/DDBJ whole genome shotgun (WGS) entry which is preliminary data.</text>
</comment>
<comment type="similarity">
    <text evidence="2">Belongs to the MSOX/MTOX family.</text>
</comment>
<dbReference type="PANTHER" id="PTHR10961:SF26">
    <property type="entry name" value="L-SACCHAROPINE OXIDASE"/>
    <property type="match status" value="1"/>
</dbReference>
<feature type="signal peptide" evidence="6">
    <location>
        <begin position="1"/>
        <end position="19"/>
    </location>
</feature>
<dbReference type="SUPFAM" id="SSF51905">
    <property type="entry name" value="FAD/NAD(P)-binding domain"/>
    <property type="match status" value="1"/>
</dbReference>
<dbReference type="PANTHER" id="PTHR10961">
    <property type="entry name" value="PEROXISOMAL SARCOSINE OXIDASE"/>
    <property type="match status" value="1"/>
</dbReference>
<protein>
    <recommendedName>
        <fullName evidence="7">FAD dependent oxidoreductase domain-containing protein</fullName>
    </recommendedName>
</protein>
<name>A0A8H7N8H3_BIOOC</name>
<keyword evidence="5" id="KW-0560">Oxidoreductase</keyword>
<keyword evidence="3" id="KW-0285">Flavoprotein</keyword>
<evidence type="ECO:0000313" key="9">
    <source>
        <dbReference type="Proteomes" id="UP000616885"/>
    </source>
</evidence>
<reference evidence="8" key="1">
    <citation type="submission" date="2020-10" db="EMBL/GenBank/DDBJ databases">
        <title>High-Quality Genome Resource of Clonostachys rosea strain S41 by Oxford Nanopore Long-Read Sequencing.</title>
        <authorList>
            <person name="Wang H."/>
        </authorList>
    </citation>
    <scope>NUCLEOTIDE SEQUENCE</scope>
    <source>
        <strain evidence="8">S41</strain>
    </source>
</reference>
<dbReference type="AlphaFoldDB" id="A0A8H7N8H3"/>
<comment type="cofactor">
    <cofactor evidence="1">
        <name>FAD</name>
        <dbReference type="ChEBI" id="CHEBI:57692"/>
    </cofactor>
</comment>
<proteinExistence type="inferred from homology"/>
<keyword evidence="4" id="KW-0274">FAD</keyword>
<dbReference type="Gene3D" id="3.50.50.60">
    <property type="entry name" value="FAD/NAD(P)-binding domain"/>
    <property type="match status" value="1"/>
</dbReference>
<dbReference type="GO" id="GO:0008115">
    <property type="term" value="F:sarcosine oxidase activity"/>
    <property type="evidence" value="ECO:0007669"/>
    <property type="project" value="TreeGrafter"/>
</dbReference>
<evidence type="ECO:0000259" key="7">
    <source>
        <dbReference type="Pfam" id="PF01266"/>
    </source>
</evidence>
<dbReference type="GO" id="GO:0050660">
    <property type="term" value="F:flavin adenine dinucleotide binding"/>
    <property type="evidence" value="ECO:0007669"/>
    <property type="project" value="InterPro"/>
</dbReference>
<dbReference type="Gene3D" id="3.30.9.10">
    <property type="entry name" value="D-Amino Acid Oxidase, subunit A, domain 2"/>
    <property type="match status" value="1"/>
</dbReference>
<dbReference type="GO" id="GO:0051698">
    <property type="term" value="F:saccharopine oxidase activity"/>
    <property type="evidence" value="ECO:0007669"/>
    <property type="project" value="TreeGrafter"/>
</dbReference>
<sequence length="426" mass="46635">MSSESVLILGAGCFGLATAHHLASNGHKNITVLEKGQSVPSSFSAAAYDLNKVIRAEYADPFYTDLSLDAIRKWQSDPFYKPYYHETGFLNVTSKAAPESTKRVVSSYISSIESNPAFNGLVQRVNGEAEIKKLIPAFSGPVEGWTGYFNKLAGYGHSANALRAVYEDCVKLGVKFETGPQRGEVESLIYSSSRGGTSCIGAKTKGGHIHLADKTILALGADVCNLVPRLGKQVAGRCWGVVHIQLTPEEAETLRGIPVTNVRDLAFFFEPDRTTNKLKFCHMGGGYTNYAGSADGFSLPYSKLEDSQFVPEEDEIYIRRLLREVLPQFADRPLIDQHLCWFADTDDSDYIVDFVPGTNSSLVVLSGDSGHGFKMLPIFGGFVKDLLDKGVQSQPKWQWKETKAKSTGAWRSSAGQELANIPRAKL</sequence>
<gene>
    <name evidence="8" type="ORF">IM811_015210</name>
</gene>